<evidence type="ECO:0000313" key="2">
    <source>
        <dbReference type="EMBL" id="NGN42825.1"/>
    </source>
</evidence>
<evidence type="ECO:0000256" key="1">
    <source>
        <dbReference type="SAM" id="Phobius"/>
    </source>
</evidence>
<feature type="transmembrane region" description="Helical" evidence="1">
    <location>
        <begin position="12"/>
        <end position="32"/>
    </location>
</feature>
<keyword evidence="1" id="KW-0472">Membrane</keyword>
<gene>
    <name evidence="2" type="ORF">G6N74_17280</name>
</gene>
<protein>
    <recommendedName>
        <fullName evidence="4">DUF2306 domain-containing protein</fullName>
    </recommendedName>
</protein>
<keyword evidence="1" id="KW-0812">Transmembrane</keyword>
<dbReference type="Proteomes" id="UP000481252">
    <property type="component" value="Unassembled WGS sequence"/>
</dbReference>
<dbReference type="RefSeq" id="WP_165119173.1">
    <property type="nucleotide sequence ID" value="NZ_JAAKZG010000006.1"/>
</dbReference>
<name>A0A7C9V7K4_9HYPH</name>
<evidence type="ECO:0008006" key="4">
    <source>
        <dbReference type="Google" id="ProtNLM"/>
    </source>
</evidence>
<dbReference type="AlphaFoldDB" id="A0A7C9V7K4"/>
<keyword evidence="1" id="KW-1133">Transmembrane helix</keyword>
<feature type="transmembrane region" description="Helical" evidence="1">
    <location>
        <begin position="44"/>
        <end position="61"/>
    </location>
</feature>
<reference evidence="2 3" key="1">
    <citation type="submission" date="2020-02" db="EMBL/GenBank/DDBJ databases">
        <title>Genome sequence of the type strain CGMCC 1.15528 of Mesorhizobium zhangyense.</title>
        <authorList>
            <person name="Gao J."/>
            <person name="Sun J."/>
        </authorList>
    </citation>
    <scope>NUCLEOTIDE SEQUENCE [LARGE SCALE GENOMIC DNA]</scope>
    <source>
        <strain evidence="2 3">CGMCC 1.15528</strain>
    </source>
</reference>
<evidence type="ECO:0000313" key="3">
    <source>
        <dbReference type="Proteomes" id="UP000481252"/>
    </source>
</evidence>
<organism evidence="2 3">
    <name type="scientific">Mesorhizobium zhangyense</name>
    <dbReference type="NCBI Taxonomy" id="1776730"/>
    <lineage>
        <taxon>Bacteria</taxon>
        <taxon>Pseudomonadati</taxon>
        <taxon>Pseudomonadota</taxon>
        <taxon>Alphaproteobacteria</taxon>
        <taxon>Hyphomicrobiales</taxon>
        <taxon>Phyllobacteriaceae</taxon>
        <taxon>Mesorhizobium</taxon>
    </lineage>
</organism>
<keyword evidence="3" id="KW-1185">Reference proteome</keyword>
<feature type="transmembrane region" description="Helical" evidence="1">
    <location>
        <begin position="96"/>
        <end position="116"/>
    </location>
</feature>
<proteinExistence type="predicted"/>
<accession>A0A7C9V7K4</accession>
<dbReference type="EMBL" id="JAAKZG010000006">
    <property type="protein sequence ID" value="NGN42825.1"/>
    <property type="molecule type" value="Genomic_DNA"/>
</dbReference>
<feature type="transmembrane region" description="Helical" evidence="1">
    <location>
        <begin position="136"/>
        <end position="155"/>
    </location>
</feature>
<feature type="transmembrane region" description="Helical" evidence="1">
    <location>
        <begin position="67"/>
        <end position="84"/>
    </location>
</feature>
<comment type="caution">
    <text evidence="2">The sequence shown here is derived from an EMBL/GenBank/DDBJ whole genome shotgun (WGS) entry which is preliminary data.</text>
</comment>
<sequence>MLLGMSLSTFTLLHVIISLIGIVTGLVVLYGLLKSQRMDSWTSIFLLTTVLTSVTGFLFPFNGFTPAIAFGILSMILLIAAIAARYAYHLAGSWRWIYVVTAVISLYLNCFVLVVQSFLKVPALNALAPTGSEPPFAIVQGIVLLFFLITGFLAVRRFHPLGSLQLA</sequence>